<organism evidence="3 4">
    <name type="scientific">Lactococcus allomyrinae</name>
    <dbReference type="NCBI Taxonomy" id="2419773"/>
    <lineage>
        <taxon>Bacteria</taxon>
        <taxon>Bacillati</taxon>
        <taxon>Bacillota</taxon>
        <taxon>Bacilli</taxon>
        <taxon>Lactobacillales</taxon>
        <taxon>Streptococcaceae</taxon>
        <taxon>Lactococcus</taxon>
    </lineage>
</organism>
<protein>
    <submittedName>
        <fullName evidence="3">Uncharacterized protein</fullName>
    </submittedName>
</protein>
<geneLocation type="plasmid" evidence="3 4">
    <name>unnamed2</name>
</geneLocation>
<keyword evidence="2" id="KW-0472">Membrane</keyword>
<dbReference type="EMBL" id="CP032629">
    <property type="protein sequence ID" value="AYG02071.1"/>
    <property type="molecule type" value="Genomic_DNA"/>
</dbReference>
<accession>A0A387BUD2</accession>
<keyword evidence="2" id="KW-0812">Transmembrane</keyword>
<proteinExistence type="predicted"/>
<keyword evidence="3" id="KW-0614">Plasmid</keyword>
<evidence type="ECO:0000313" key="4">
    <source>
        <dbReference type="Proteomes" id="UP000269374"/>
    </source>
</evidence>
<keyword evidence="1" id="KW-0175">Coiled coil</keyword>
<evidence type="ECO:0000256" key="2">
    <source>
        <dbReference type="SAM" id="Phobius"/>
    </source>
</evidence>
<dbReference type="Proteomes" id="UP000269374">
    <property type="component" value="Plasmid unnamed2"/>
</dbReference>
<keyword evidence="4" id="KW-1185">Reference proteome</keyword>
<feature type="transmembrane region" description="Helical" evidence="2">
    <location>
        <begin position="192"/>
        <end position="214"/>
    </location>
</feature>
<feature type="coiled-coil region" evidence="1">
    <location>
        <begin position="83"/>
        <end position="121"/>
    </location>
</feature>
<dbReference type="AlphaFoldDB" id="A0A387BUD2"/>
<evidence type="ECO:0000256" key="1">
    <source>
        <dbReference type="SAM" id="Coils"/>
    </source>
</evidence>
<keyword evidence="2" id="KW-1133">Transmembrane helix</keyword>
<evidence type="ECO:0000313" key="3">
    <source>
        <dbReference type="EMBL" id="AYG02071.1"/>
    </source>
</evidence>
<dbReference type="RefSeq" id="WP_120773440.1">
    <property type="nucleotide sequence ID" value="NZ_CP032629.1"/>
</dbReference>
<name>A0A387BUD2_9LACT</name>
<gene>
    <name evidence="3" type="ORF">D7I46_13125</name>
</gene>
<feature type="transmembrane region" description="Helical" evidence="2">
    <location>
        <begin position="147"/>
        <end position="166"/>
    </location>
</feature>
<reference evidence="3 4" key="1">
    <citation type="submission" date="2018-09" db="EMBL/GenBank/DDBJ databases">
        <title>Genome sequencing of strain 1JSPR-7.</title>
        <authorList>
            <person name="Heo J."/>
            <person name="Kim S.-J."/>
            <person name="Kwon S.-W."/>
        </authorList>
    </citation>
    <scope>NUCLEOTIDE SEQUENCE [LARGE SCALE GENOMIC DNA]</scope>
    <source>
        <strain evidence="3 4">1JSPR-7</strain>
        <plasmid evidence="3 4">unnamed2</plasmid>
    </source>
</reference>
<dbReference type="KEGG" id="lact:D7I46_13125"/>
<sequence>MNELTTIDTLDVTQLPKKKLLDYFALTISQEQPAINARNTVNQNWEDMTNNSESPKYKEIKAMFNILPDKSLEELITIRDTFIKNDTEKLNEINKEIQQYLENIKTQESEYREQRRNLTVDSLTKHLNFKSKGELEKVFVGKKNMKISFWVYITLAITLGIFLYLFPENGLLYIGKSRVSKFGPVDINYTRIFLYSFISLFVWPILFKIGKIILWKLKLSKGNSIQEFIKQIPLDLAKVNYSIKNGKPSYCRNSKNYDYPNSLNYSVTLNVEEYKNNLERAKILKEHISIWKDKGEEFLVSVKNLTSEFKKSSMLEKSNTRLGKAMPEQWTKNKSEGMIETSLIFSSLISSGRADTWKEAANLAIEDKFKQAVLKELGDTRQSMIDTMIKTGERIRESISEEIYQMANNVSSSIEAEGIRNQLAMNNVNSSLDRIEIINSAILIDSLIR</sequence>